<feature type="transmembrane region" description="Helical" evidence="1">
    <location>
        <begin position="12"/>
        <end position="33"/>
    </location>
</feature>
<name>A0ABS0ESJ6_9BURK</name>
<protein>
    <recommendedName>
        <fullName evidence="4">GtrA-like protein</fullName>
    </recommendedName>
</protein>
<evidence type="ECO:0000256" key="1">
    <source>
        <dbReference type="SAM" id="Phobius"/>
    </source>
</evidence>
<keyword evidence="3" id="KW-1185">Reference proteome</keyword>
<evidence type="ECO:0000313" key="2">
    <source>
        <dbReference type="EMBL" id="MBF8177817.1"/>
    </source>
</evidence>
<evidence type="ECO:0000313" key="3">
    <source>
        <dbReference type="Proteomes" id="UP000657372"/>
    </source>
</evidence>
<feature type="transmembrane region" description="Helical" evidence="1">
    <location>
        <begin position="77"/>
        <end position="98"/>
    </location>
</feature>
<feature type="transmembrane region" description="Helical" evidence="1">
    <location>
        <begin position="39"/>
        <end position="57"/>
    </location>
</feature>
<reference evidence="2 3" key="1">
    <citation type="submission" date="2020-11" db="EMBL/GenBank/DDBJ databases">
        <title>WGS of Herminiimonas contaminans strain Marseille-Q4544 isolated from planarians Schmidtea mediterranea.</title>
        <authorList>
            <person name="Kangale L."/>
        </authorList>
    </citation>
    <scope>NUCLEOTIDE SEQUENCE [LARGE SCALE GENOMIC DNA]</scope>
    <source>
        <strain evidence="2 3">Marseille-Q4544</strain>
    </source>
</reference>
<keyword evidence="1" id="KW-1133">Transmembrane helix</keyword>
<comment type="caution">
    <text evidence="2">The sequence shown here is derived from an EMBL/GenBank/DDBJ whole genome shotgun (WGS) entry which is preliminary data.</text>
</comment>
<sequence length="100" mass="11193">MRINDYNHDENACRIGLTLAVIAVGLNILNLYVIKAHQAIDLFGLSCGIASLVSSYLAESYHRHANTFRIVRLRERLVSACLLACALSYSAWIFSVFLTF</sequence>
<accession>A0ABS0ESJ6</accession>
<keyword evidence="1" id="KW-0812">Transmembrane</keyword>
<keyword evidence="1" id="KW-0472">Membrane</keyword>
<evidence type="ECO:0008006" key="4">
    <source>
        <dbReference type="Google" id="ProtNLM"/>
    </source>
</evidence>
<dbReference type="Proteomes" id="UP000657372">
    <property type="component" value="Unassembled WGS sequence"/>
</dbReference>
<gene>
    <name evidence="2" type="ORF">IXC47_09005</name>
</gene>
<organism evidence="2 3">
    <name type="scientific">Herminiimonas contaminans</name>
    <dbReference type="NCBI Taxonomy" id="1111140"/>
    <lineage>
        <taxon>Bacteria</taxon>
        <taxon>Pseudomonadati</taxon>
        <taxon>Pseudomonadota</taxon>
        <taxon>Betaproteobacteria</taxon>
        <taxon>Burkholderiales</taxon>
        <taxon>Oxalobacteraceae</taxon>
        <taxon>Herminiimonas</taxon>
    </lineage>
</organism>
<proteinExistence type="predicted"/>
<dbReference type="RefSeq" id="WP_195875367.1">
    <property type="nucleotide sequence ID" value="NZ_JADOEL010000005.1"/>
</dbReference>
<dbReference type="EMBL" id="JADOEL010000005">
    <property type="protein sequence ID" value="MBF8177817.1"/>
    <property type="molecule type" value="Genomic_DNA"/>
</dbReference>